<sequence length="191" mass="20352">MSSPFPPRSGPRIVHPGPQLTGSAPRGRRRLRPTLLAVVVLAVLLPVVEVAALVLAGRSIGVLPTVLVLLVVAVLGLWLMKREGLSAWRSLTEATRAGRMPTAEVANAAIVLFAGALLVLPGFLTDVAALVLLLPVARPAAARLLHRAVERRMDVRANVVRSVRLGDPTPPVTPASHVLPHVDLRPDSERR</sequence>
<organism evidence="3 4">
    <name type="scientific">Mobilicoccus pelagius NBRC 104925</name>
    <dbReference type="NCBI Taxonomy" id="1089455"/>
    <lineage>
        <taxon>Bacteria</taxon>
        <taxon>Bacillati</taxon>
        <taxon>Actinomycetota</taxon>
        <taxon>Actinomycetes</taxon>
        <taxon>Micrococcales</taxon>
        <taxon>Dermatophilaceae</taxon>
        <taxon>Mobilicoccus</taxon>
    </lineage>
</organism>
<proteinExistence type="predicted"/>
<dbReference type="EMBL" id="BAFE01000073">
    <property type="protein sequence ID" value="GAB49004.1"/>
    <property type="molecule type" value="Genomic_DNA"/>
</dbReference>
<dbReference type="PANTHER" id="PTHR35335:SF1">
    <property type="entry name" value="UPF0716 PROTEIN FXSA"/>
    <property type="match status" value="1"/>
</dbReference>
<dbReference type="PANTHER" id="PTHR35335">
    <property type="entry name" value="UPF0716 PROTEIN FXSA"/>
    <property type="match status" value="1"/>
</dbReference>
<evidence type="ECO:0000313" key="4">
    <source>
        <dbReference type="Proteomes" id="UP000004367"/>
    </source>
</evidence>
<feature type="transmembrane region" description="Helical" evidence="2">
    <location>
        <begin position="35"/>
        <end position="56"/>
    </location>
</feature>
<gene>
    <name evidence="3" type="ORF">MOPEL_096_00110</name>
</gene>
<feature type="transmembrane region" description="Helical" evidence="2">
    <location>
        <begin position="62"/>
        <end position="80"/>
    </location>
</feature>
<evidence type="ECO:0000256" key="1">
    <source>
        <dbReference type="SAM" id="MobiDB-lite"/>
    </source>
</evidence>
<dbReference type="RefSeq" id="WP_009482902.1">
    <property type="nucleotide sequence ID" value="NZ_BAFE01000073.1"/>
</dbReference>
<evidence type="ECO:0000256" key="2">
    <source>
        <dbReference type="SAM" id="Phobius"/>
    </source>
</evidence>
<keyword evidence="2" id="KW-0812">Transmembrane</keyword>
<feature type="transmembrane region" description="Helical" evidence="2">
    <location>
        <begin position="101"/>
        <end position="121"/>
    </location>
</feature>
<name>H5UTE6_9MICO</name>
<protein>
    <recommendedName>
        <fullName evidence="5">FxsA family protein</fullName>
    </recommendedName>
</protein>
<feature type="region of interest" description="Disordered" evidence="1">
    <location>
        <begin position="1"/>
        <end position="26"/>
    </location>
</feature>
<evidence type="ECO:0000313" key="3">
    <source>
        <dbReference type="EMBL" id="GAB49004.1"/>
    </source>
</evidence>
<dbReference type="GO" id="GO:0016020">
    <property type="term" value="C:membrane"/>
    <property type="evidence" value="ECO:0007669"/>
    <property type="project" value="InterPro"/>
</dbReference>
<keyword evidence="4" id="KW-1185">Reference proteome</keyword>
<comment type="caution">
    <text evidence="3">The sequence shown here is derived from an EMBL/GenBank/DDBJ whole genome shotgun (WGS) entry which is preliminary data.</text>
</comment>
<accession>H5UTE6</accession>
<dbReference type="InterPro" id="IPR007313">
    <property type="entry name" value="FxsA"/>
</dbReference>
<feature type="region of interest" description="Disordered" evidence="1">
    <location>
        <begin position="166"/>
        <end position="191"/>
    </location>
</feature>
<feature type="compositionally biased region" description="Basic and acidic residues" evidence="1">
    <location>
        <begin position="180"/>
        <end position="191"/>
    </location>
</feature>
<keyword evidence="2" id="KW-0472">Membrane</keyword>
<dbReference type="Pfam" id="PF04186">
    <property type="entry name" value="FxsA"/>
    <property type="match status" value="1"/>
</dbReference>
<keyword evidence="2" id="KW-1133">Transmembrane helix</keyword>
<dbReference type="AlphaFoldDB" id="H5UTE6"/>
<dbReference type="Proteomes" id="UP000004367">
    <property type="component" value="Unassembled WGS sequence"/>
</dbReference>
<dbReference type="STRING" id="1089455.MOPEL_096_00110"/>
<dbReference type="eggNOG" id="COG3030">
    <property type="taxonomic scope" value="Bacteria"/>
</dbReference>
<reference evidence="3 4" key="1">
    <citation type="submission" date="2012-02" db="EMBL/GenBank/DDBJ databases">
        <title>Whole genome shotgun sequence of Mobilicoccus pelagius NBRC 104925.</title>
        <authorList>
            <person name="Yoshida Y."/>
            <person name="Hosoyama A."/>
            <person name="Tsuchikane K."/>
            <person name="Katsumata H."/>
            <person name="Yamazaki S."/>
            <person name="Fujita N."/>
        </authorList>
    </citation>
    <scope>NUCLEOTIDE SEQUENCE [LARGE SCALE GENOMIC DNA]</scope>
    <source>
        <strain evidence="3 4">NBRC 104925</strain>
    </source>
</reference>
<dbReference type="NCBIfam" id="NF008528">
    <property type="entry name" value="PRK11463.1-2"/>
    <property type="match status" value="1"/>
</dbReference>
<evidence type="ECO:0008006" key="5">
    <source>
        <dbReference type="Google" id="ProtNLM"/>
    </source>
</evidence>